<keyword evidence="5 11" id="KW-0479">Metal-binding</keyword>
<evidence type="ECO:0000256" key="3">
    <source>
        <dbReference type="ARBA" id="ARBA00022630"/>
    </source>
</evidence>
<dbReference type="GO" id="GO:0051537">
    <property type="term" value="F:2 iron, 2 sulfur cluster binding"/>
    <property type="evidence" value="ECO:0007669"/>
    <property type="project" value="UniProtKB-KW"/>
</dbReference>
<dbReference type="UniPathway" id="UPA00070">
    <property type="reaction ID" value="UER00945"/>
</dbReference>
<gene>
    <name evidence="11" type="primary">pyrK</name>
    <name evidence="15" type="ORF">SAMN05444406_10293</name>
</gene>
<keyword evidence="2 11" id="KW-0813">Transport</keyword>
<evidence type="ECO:0000256" key="7">
    <source>
        <dbReference type="ARBA" id="ARBA00022975"/>
    </source>
</evidence>
<evidence type="ECO:0000256" key="12">
    <source>
        <dbReference type="PIRSR" id="PIRSR006816-1"/>
    </source>
</evidence>
<dbReference type="Gene3D" id="2.10.240.10">
    <property type="entry name" value="Dihydroorotate dehydrogenase, electron transfer subunit"/>
    <property type="match status" value="1"/>
</dbReference>
<dbReference type="GO" id="GO:0009055">
    <property type="term" value="F:electron transfer activity"/>
    <property type="evidence" value="ECO:0007669"/>
    <property type="project" value="UniProtKB-UniRule"/>
</dbReference>
<dbReference type="SUPFAM" id="SSF63380">
    <property type="entry name" value="Riboflavin synthase domain-like"/>
    <property type="match status" value="1"/>
</dbReference>
<keyword evidence="10 11" id="KW-0411">Iron-sulfur</keyword>
<evidence type="ECO:0000256" key="2">
    <source>
        <dbReference type="ARBA" id="ARBA00022448"/>
    </source>
</evidence>
<keyword evidence="4 11" id="KW-0001">2Fe-2S</keyword>
<name>A0A1I5SDK2_9FIRM</name>
<feature type="binding site" evidence="11 12">
    <location>
        <begin position="57"/>
        <end position="59"/>
    </location>
    <ligand>
        <name>FAD</name>
        <dbReference type="ChEBI" id="CHEBI:57692"/>
    </ligand>
</feature>
<evidence type="ECO:0000256" key="10">
    <source>
        <dbReference type="ARBA" id="ARBA00023014"/>
    </source>
</evidence>
<sequence length="256" mass="27792">MITSHMYKMAFLSEGIALNANPGQFVHIKVPGDNSLLLRRPISICDVHPQTGMVEIVYQVVGKGTRILSGMNAGQVIDVLGPLGKGFTISREIKSAFVVGGGCGIAPLKLLMRRLKEMGVVVTALLGFRSREAVYGLEEFEMLSDRVLVTTDDGSLGRKGLVTQVLEEELQQLLPDIMFACGPTPMLKVVQRLAKEYSVPCQMSLEERMGCGIGGCLVCSCAVRTPDGGFEYKRVCKDGPVFWSQEVMLDEATIGC</sequence>
<dbReference type="Proteomes" id="UP000198577">
    <property type="component" value="Unassembled WGS sequence"/>
</dbReference>
<evidence type="ECO:0000313" key="16">
    <source>
        <dbReference type="Proteomes" id="UP000198577"/>
    </source>
</evidence>
<evidence type="ECO:0000256" key="13">
    <source>
        <dbReference type="PIRSR" id="PIRSR006816-2"/>
    </source>
</evidence>
<keyword evidence="3 11" id="KW-0285">Flavoprotein</keyword>
<evidence type="ECO:0000256" key="5">
    <source>
        <dbReference type="ARBA" id="ARBA00022723"/>
    </source>
</evidence>
<dbReference type="InterPro" id="IPR039261">
    <property type="entry name" value="FNR_nucleotide-bd"/>
</dbReference>
<keyword evidence="16" id="KW-1185">Reference proteome</keyword>
<evidence type="ECO:0000259" key="14">
    <source>
        <dbReference type="PROSITE" id="PS51384"/>
    </source>
</evidence>
<dbReference type="CDD" id="cd06218">
    <property type="entry name" value="DHOD_e_trans"/>
    <property type="match status" value="1"/>
</dbReference>
<dbReference type="Pfam" id="PF00970">
    <property type="entry name" value="FAD_binding_6"/>
    <property type="match status" value="1"/>
</dbReference>
<keyword evidence="6 11" id="KW-0274">FAD</keyword>
<dbReference type="PROSITE" id="PS51384">
    <property type="entry name" value="FAD_FR"/>
    <property type="match status" value="1"/>
</dbReference>
<dbReference type="GO" id="GO:0016491">
    <property type="term" value="F:oxidoreductase activity"/>
    <property type="evidence" value="ECO:0007669"/>
    <property type="project" value="InterPro"/>
</dbReference>
<reference evidence="15 16" key="1">
    <citation type="submission" date="2016-10" db="EMBL/GenBank/DDBJ databases">
        <authorList>
            <person name="de Groot N.N."/>
        </authorList>
    </citation>
    <scope>NUCLEOTIDE SEQUENCE [LARGE SCALE GENOMIC DNA]</scope>
    <source>
        <strain evidence="15 16">DSM 20678</strain>
    </source>
</reference>
<feature type="binding site" evidence="11 13">
    <location>
        <position position="211"/>
    </location>
    <ligand>
        <name>[2Fe-2S] cluster</name>
        <dbReference type="ChEBI" id="CHEBI:190135"/>
    </ligand>
</feature>
<proteinExistence type="inferred from homology"/>
<accession>A0A1I5SDK2</accession>
<comment type="subunit">
    <text evidence="11">Heterotetramer of 2 PyrK and 2 PyrD type B subunits.</text>
</comment>
<keyword evidence="8 11" id="KW-0249">Electron transport</keyword>
<dbReference type="PANTHER" id="PTHR43513:SF3">
    <property type="entry name" value="DIHYDROOROTATE DEHYDROGENASE B (NAD(+)), ELECTRON TRANSFER SUBUNIT-RELATED"/>
    <property type="match status" value="1"/>
</dbReference>
<dbReference type="InterPro" id="IPR017927">
    <property type="entry name" value="FAD-bd_FR_type"/>
</dbReference>
<dbReference type="Pfam" id="PF10418">
    <property type="entry name" value="DHODB_Fe-S_bind"/>
    <property type="match status" value="1"/>
</dbReference>
<evidence type="ECO:0000256" key="11">
    <source>
        <dbReference type="HAMAP-Rule" id="MF_01211"/>
    </source>
</evidence>
<feature type="domain" description="FAD-binding FR-type" evidence="14">
    <location>
        <begin position="1"/>
        <end position="89"/>
    </location>
</feature>
<dbReference type="GO" id="GO:0046872">
    <property type="term" value="F:metal ion binding"/>
    <property type="evidence" value="ECO:0007669"/>
    <property type="project" value="UniProtKB-KW"/>
</dbReference>
<feature type="binding site" evidence="11 13">
    <location>
        <position position="219"/>
    </location>
    <ligand>
        <name>[2Fe-2S] cluster</name>
        <dbReference type="ChEBI" id="CHEBI:190135"/>
    </ligand>
</feature>
<feature type="binding site" evidence="11 13">
    <location>
        <position position="236"/>
    </location>
    <ligand>
        <name>[2Fe-2S] cluster</name>
        <dbReference type="ChEBI" id="CHEBI:190135"/>
    </ligand>
</feature>
<dbReference type="InterPro" id="IPR017938">
    <property type="entry name" value="Riboflavin_synthase-like_b-brl"/>
</dbReference>
<dbReference type="InterPro" id="IPR023455">
    <property type="entry name" value="Dihydroorotate_DHASE_ETsu"/>
</dbReference>
<dbReference type="STRING" id="937334.SAMN05444406_10293"/>
<dbReference type="PANTHER" id="PTHR43513">
    <property type="entry name" value="DIHYDROOROTATE DEHYDROGENASE B (NAD(+)), ELECTRON TRANSFER SUBUNIT"/>
    <property type="match status" value="1"/>
</dbReference>
<dbReference type="Pfam" id="PF00175">
    <property type="entry name" value="NAD_binding_1"/>
    <property type="match status" value="1"/>
</dbReference>
<evidence type="ECO:0000256" key="1">
    <source>
        <dbReference type="ARBA" id="ARBA00006422"/>
    </source>
</evidence>
<feature type="binding site" evidence="11 12">
    <location>
        <begin position="40"/>
        <end position="43"/>
    </location>
    <ligand>
        <name>FAD</name>
        <dbReference type="ChEBI" id="CHEBI:57692"/>
    </ligand>
</feature>
<evidence type="ECO:0000256" key="6">
    <source>
        <dbReference type="ARBA" id="ARBA00022827"/>
    </source>
</evidence>
<keyword evidence="9 11" id="KW-0408">Iron</keyword>
<protein>
    <recommendedName>
        <fullName evidence="11">Dihydroorotate dehydrogenase B (NAD(+)), electron transfer subunit</fullName>
    </recommendedName>
    <alternativeName>
        <fullName evidence="11">Dihydroorotate oxidase B, electron transfer subunit</fullName>
    </alternativeName>
</protein>
<dbReference type="Gene3D" id="2.40.30.10">
    <property type="entry name" value="Translation factors"/>
    <property type="match status" value="1"/>
</dbReference>
<dbReference type="InterPro" id="IPR050353">
    <property type="entry name" value="PyrK_electron_transfer"/>
</dbReference>
<dbReference type="HAMAP" id="MF_01211">
    <property type="entry name" value="DHODB_Fe_S_bind"/>
    <property type="match status" value="1"/>
</dbReference>
<comment type="similarity">
    <text evidence="1 11">Belongs to the PyrK family.</text>
</comment>
<feature type="binding site" evidence="11 12">
    <location>
        <begin position="64"/>
        <end position="65"/>
    </location>
    <ligand>
        <name>FAD</name>
        <dbReference type="ChEBI" id="CHEBI:57692"/>
    </ligand>
</feature>
<comment type="pathway">
    <text evidence="11">Pyrimidine metabolism; UMP biosynthesis via de novo pathway; orotate from (S)-dihydroorotate (NAD(+) route): step 1/1.</text>
</comment>
<dbReference type="SUPFAM" id="SSF52343">
    <property type="entry name" value="Ferredoxin reductase-like, C-terminal NADP-linked domain"/>
    <property type="match status" value="1"/>
</dbReference>
<comment type="function">
    <text evidence="11">Responsible for channeling the electrons from the oxidation of dihydroorotate from the FMN redox center in the PyrD type B subunit to the ultimate electron acceptor NAD(+).</text>
</comment>
<dbReference type="InterPro" id="IPR019480">
    <property type="entry name" value="Dihydroorotate_DH_Fe-S-bd"/>
</dbReference>
<comment type="cofactor">
    <cofactor evidence="11">
        <name>[2Fe-2S] cluster</name>
        <dbReference type="ChEBI" id="CHEBI:190135"/>
    </cofactor>
    <text evidence="11">Binds 1 [2Fe-2S] cluster per subunit.</text>
</comment>
<evidence type="ECO:0000313" key="15">
    <source>
        <dbReference type="EMBL" id="SFP68821.1"/>
    </source>
</evidence>
<dbReference type="InterPro" id="IPR001433">
    <property type="entry name" value="OxRdtase_FAD/NAD-bd"/>
</dbReference>
<keyword evidence="7 11" id="KW-0665">Pyrimidine biosynthesis</keyword>
<dbReference type="GO" id="GO:0044205">
    <property type="term" value="P:'de novo' UMP biosynthetic process"/>
    <property type="evidence" value="ECO:0007669"/>
    <property type="project" value="UniProtKB-UniRule"/>
</dbReference>
<dbReference type="EMBL" id="FOXR01000002">
    <property type="protein sequence ID" value="SFP68821.1"/>
    <property type="molecule type" value="Genomic_DNA"/>
</dbReference>
<dbReference type="AlphaFoldDB" id="A0A1I5SDK2"/>
<dbReference type="InterPro" id="IPR008333">
    <property type="entry name" value="Cbr1-like_FAD-bd_dom"/>
</dbReference>
<comment type="cofactor">
    <cofactor evidence="11 12">
        <name>FAD</name>
        <dbReference type="ChEBI" id="CHEBI:57692"/>
    </cofactor>
    <text evidence="11 12">Binds 1 FAD per subunit.</text>
</comment>
<dbReference type="PIRSF" id="PIRSF006816">
    <property type="entry name" value="Cyc3_hyd_g"/>
    <property type="match status" value="1"/>
</dbReference>
<dbReference type="InterPro" id="IPR012165">
    <property type="entry name" value="Cyt_c3_hydrogenase_gsu"/>
</dbReference>
<organism evidence="15 16">
    <name type="scientific">Caldicoprobacter faecalis</name>
    <dbReference type="NCBI Taxonomy" id="937334"/>
    <lineage>
        <taxon>Bacteria</taxon>
        <taxon>Bacillati</taxon>
        <taxon>Bacillota</taxon>
        <taxon>Clostridia</taxon>
        <taxon>Caldicoprobacterales</taxon>
        <taxon>Caldicoprobacteraceae</taxon>
        <taxon>Caldicoprobacter</taxon>
    </lineage>
</organism>
<evidence type="ECO:0000256" key="8">
    <source>
        <dbReference type="ARBA" id="ARBA00022982"/>
    </source>
</evidence>
<feature type="binding site" evidence="11 13">
    <location>
        <position position="216"/>
    </location>
    <ligand>
        <name>[2Fe-2S] cluster</name>
        <dbReference type="ChEBI" id="CHEBI:190135"/>
    </ligand>
</feature>
<dbReference type="GO" id="GO:0050660">
    <property type="term" value="F:flavin adenine dinucleotide binding"/>
    <property type="evidence" value="ECO:0007669"/>
    <property type="project" value="InterPro"/>
</dbReference>
<evidence type="ECO:0000256" key="9">
    <source>
        <dbReference type="ARBA" id="ARBA00023004"/>
    </source>
</evidence>
<evidence type="ECO:0000256" key="4">
    <source>
        <dbReference type="ARBA" id="ARBA00022714"/>
    </source>
</evidence>
<dbReference type="Gene3D" id="3.40.50.80">
    <property type="entry name" value="Nucleotide-binding domain of ferredoxin-NADP reductase (FNR) module"/>
    <property type="match status" value="1"/>
</dbReference>
<comment type="cofactor">
    <cofactor evidence="13">
        <name>[2Fe-2S] cluster</name>
        <dbReference type="ChEBI" id="CHEBI:190135"/>
    </cofactor>
    <text evidence="13">Binds 1 [2Fe-2S] cluster per subunit.</text>
</comment>
<dbReference type="InterPro" id="IPR037117">
    <property type="entry name" value="Dihydroorotate_DH_ele_sf"/>
</dbReference>